<dbReference type="OMA" id="DWVINSD"/>
<dbReference type="Proteomes" id="UP000238479">
    <property type="component" value="Chromosome 7"/>
</dbReference>
<protein>
    <submittedName>
        <fullName evidence="2">Uncharacterized protein</fullName>
    </submittedName>
</protein>
<dbReference type="STRING" id="74649.A0A2P6P3M3"/>
<feature type="compositionally biased region" description="Low complexity" evidence="1">
    <location>
        <begin position="109"/>
        <end position="130"/>
    </location>
</feature>
<accession>A0A2P6P3M3</accession>
<organism evidence="2 3">
    <name type="scientific">Rosa chinensis</name>
    <name type="common">China rose</name>
    <dbReference type="NCBI Taxonomy" id="74649"/>
    <lineage>
        <taxon>Eukaryota</taxon>
        <taxon>Viridiplantae</taxon>
        <taxon>Streptophyta</taxon>
        <taxon>Embryophyta</taxon>
        <taxon>Tracheophyta</taxon>
        <taxon>Spermatophyta</taxon>
        <taxon>Magnoliopsida</taxon>
        <taxon>eudicotyledons</taxon>
        <taxon>Gunneridae</taxon>
        <taxon>Pentapetalae</taxon>
        <taxon>rosids</taxon>
        <taxon>fabids</taxon>
        <taxon>Rosales</taxon>
        <taxon>Rosaceae</taxon>
        <taxon>Rosoideae</taxon>
        <taxon>Rosoideae incertae sedis</taxon>
        <taxon>Rosa</taxon>
    </lineage>
</organism>
<evidence type="ECO:0000313" key="2">
    <source>
        <dbReference type="EMBL" id="PRQ16534.1"/>
    </source>
</evidence>
<feature type="region of interest" description="Disordered" evidence="1">
    <location>
        <begin position="1"/>
        <end position="58"/>
    </location>
</feature>
<gene>
    <name evidence="2" type="ORF">RchiOBHm_Chr7g0185281</name>
</gene>
<sequence>MDNSNPNGKRPRDDDSADSGRNEAAEFRPESKLIRVDSSSSINSDASSGDSNVRVNSDEFDMDSAEAKMIQEDLLNILDDSEAVTDPDPAIQGLDSVIKSFEEEIQVPAAPAFAPPVETTSGSGESSPSSQPELGYLLEASDDELGLPPTNNGAAREEKKMEAADFTLSPPAAALDGMLGFENDMIPSYDAFDFGIGGYSDSNGGGEYVALGGLFDYSDGGATEVSWRTESLPAL</sequence>
<dbReference type="PANTHER" id="PTHR34539">
    <property type="entry name" value="T6J4.11 PROTEIN"/>
    <property type="match status" value="1"/>
</dbReference>
<evidence type="ECO:0000313" key="3">
    <source>
        <dbReference type="Proteomes" id="UP000238479"/>
    </source>
</evidence>
<comment type="caution">
    <text evidence="2">The sequence shown here is derived from an EMBL/GenBank/DDBJ whole genome shotgun (WGS) entry which is preliminary data.</text>
</comment>
<feature type="compositionally biased region" description="Basic and acidic residues" evidence="1">
    <location>
        <begin position="10"/>
        <end position="35"/>
    </location>
</feature>
<evidence type="ECO:0000256" key="1">
    <source>
        <dbReference type="SAM" id="MobiDB-lite"/>
    </source>
</evidence>
<proteinExistence type="predicted"/>
<keyword evidence="3" id="KW-1185">Reference proteome</keyword>
<dbReference type="EMBL" id="PDCK01000045">
    <property type="protein sequence ID" value="PRQ16534.1"/>
    <property type="molecule type" value="Genomic_DNA"/>
</dbReference>
<dbReference type="AlphaFoldDB" id="A0A2P6P3M3"/>
<dbReference type="OrthoDB" id="1717367at2759"/>
<reference evidence="2 3" key="1">
    <citation type="journal article" date="2018" name="Nat. Genet.">
        <title>The Rosa genome provides new insights in the design of modern roses.</title>
        <authorList>
            <person name="Bendahmane M."/>
        </authorList>
    </citation>
    <scope>NUCLEOTIDE SEQUENCE [LARGE SCALE GENOMIC DNA]</scope>
    <source>
        <strain evidence="3">cv. Old Blush</strain>
    </source>
</reference>
<dbReference type="PANTHER" id="PTHR34539:SF15">
    <property type="match status" value="1"/>
</dbReference>
<name>A0A2P6P3M3_ROSCH</name>
<feature type="compositionally biased region" description="Low complexity" evidence="1">
    <location>
        <begin position="37"/>
        <end position="51"/>
    </location>
</feature>
<feature type="region of interest" description="Disordered" evidence="1">
    <location>
        <begin position="109"/>
        <end position="167"/>
    </location>
</feature>
<dbReference type="Gramene" id="PRQ16534">
    <property type="protein sequence ID" value="PRQ16534"/>
    <property type="gene ID" value="RchiOBHm_Chr7g0185281"/>
</dbReference>